<name>A0A840F5C1_9SPHN</name>
<organism evidence="1 2">
    <name type="scientific">Sphingomonas jinjuensis</name>
    <dbReference type="NCBI Taxonomy" id="535907"/>
    <lineage>
        <taxon>Bacteria</taxon>
        <taxon>Pseudomonadati</taxon>
        <taxon>Pseudomonadota</taxon>
        <taxon>Alphaproteobacteria</taxon>
        <taxon>Sphingomonadales</taxon>
        <taxon>Sphingomonadaceae</taxon>
        <taxon>Sphingomonas</taxon>
    </lineage>
</organism>
<protein>
    <submittedName>
        <fullName evidence="1">Uncharacterized protein</fullName>
    </submittedName>
</protein>
<sequence>MTIGAVGLTTNRDVTVGAVAASSANGAEFAAMMAEAQESSPASGPLDFCHISPRAMRRAATELVAAGRVHAPALAAAVELTDASGAPDTPINMIAYLRHEASRNEKAPGGMELAFRQKAALATLIHVQREEGEAVVYDRDFPTAPRDLTAEEVNAKLKAAIEAFRQEASLTPTERFARKLRAEVMKDMKVSEDELKAMPEAERALLEKRIDDELARRLTLLGFAAADGKDDKAEALQAVDGGDSATKAE</sequence>
<accession>A0A840F5C1</accession>
<dbReference type="AlphaFoldDB" id="A0A840F5C1"/>
<evidence type="ECO:0000313" key="1">
    <source>
        <dbReference type="EMBL" id="MBB4152989.1"/>
    </source>
</evidence>
<dbReference type="EMBL" id="JACIEV010000002">
    <property type="protein sequence ID" value="MBB4152989.1"/>
    <property type="molecule type" value="Genomic_DNA"/>
</dbReference>
<keyword evidence="2" id="KW-1185">Reference proteome</keyword>
<dbReference type="RefSeq" id="WP_183982671.1">
    <property type="nucleotide sequence ID" value="NZ_JACIEV010000002.1"/>
</dbReference>
<evidence type="ECO:0000313" key="2">
    <source>
        <dbReference type="Proteomes" id="UP000529795"/>
    </source>
</evidence>
<comment type="caution">
    <text evidence="1">The sequence shown here is derived from an EMBL/GenBank/DDBJ whole genome shotgun (WGS) entry which is preliminary data.</text>
</comment>
<dbReference type="Proteomes" id="UP000529795">
    <property type="component" value="Unassembled WGS sequence"/>
</dbReference>
<reference evidence="1 2" key="1">
    <citation type="submission" date="2020-08" db="EMBL/GenBank/DDBJ databases">
        <title>Genomic Encyclopedia of Type Strains, Phase IV (KMG-IV): sequencing the most valuable type-strain genomes for metagenomic binning, comparative biology and taxonomic classification.</title>
        <authorList>
            <person name="Goeker M."/>
        </authorList>
    </citation>
    <scope>NUCLEOTIDE SEQUENCE [LARGE SCALE GENOMIC DNA]</scope>
    <source>
        <strain evidence="1 2">YC6723</strain>
    </source>
</reference>
<gene>
    <name evidence="1" type="ORF">GGQ80_000877</name>
</gene>
<proteinExistence type="predicted"/>